<dbReference type="GO" id="GO:0006081">
    <property type="term" value="P:aldehyde metabolic process"/>
    <property type="evidence" value="ECO:0007669"/>
    <property type="project" value="InterPro"/>
</dbReference>
<evidence type="ECO:0000256" key="5">
    <source>
        <dbReference type="PROSITE-ProRule" id="PRU10007"/>
    </source>
</evidence>
<dbReference type="PIRSF" id="PIRSF036492">
    <property type="entry name" value="ALDH"/>
    <property type="match status" value="1"/>
</dbReference>
<dbReference type="Proteomes" id="UP000077628">
    <property type="component" value="Unassembled WGS sequence"/>
</dbReference>
<feature type="active site" evidence="4">
    <location>
        <position position="272"/>
    </location>
</feature>
<evidence type="ECO:0000256" key="2">
    <source>
        <dbReference type="ARBA" id="ARBA00023002"/>
    </source>
</evidence>
<evidence type="ECO:0000256" key="3">
    <source>
        <dbReference type="PIRNR" id="PIRNR036492"/>
    </source>
</evidence>
<dbReference type="InterPro" id="IPR016162">
    <property type="entry name" value="Ald_DH_N"/>
</dbReference>
<dbReference type="InterPro" id="IPR012394">
    <property type="entry name" value="Aldehyde_DH_NAD(P)"/>
</dbReference>
<organism evidence="8 9">
    <name type="scientific">Methylomonas koyamae</name>
    <dbReference type="NCBI Taxonomy" id="702114"/>
    <lineage>
        <taxon>Bacteria</taxon>
        <taxon>Pseudomonadati</taxon>
        <taxon>Pseudomonadota</taxon>
        <taxon>Gammaproteobacteria</taxon>
        <taxon>Methylococcales</taxon>
        <taxon>Methylococcaceae</taxon>
        <taxon>Methylomonas</taxon>
    </lineage>
</organism>
<proteinExistence type="inferred from homology"/>
<dbReference type="InterPro" id="IPR016161">
    <property type="entry name" value="Ald_DH/histidinol_DH"/>
</dbReference>
<dbReference type="SUPFAM" id="SSF53720">
    <property type="entry name" value="ALDH-like"/>
    <property type="match status" value="1"/>
</dbReference>
<dbReference type="PANTHER" id="PTHR11699">
    <property type="entry name" value="ALDEHYDE DEHYDROGENASE-RELATED"/>
    <property type="match status" value="1"/>
</dbReference>
<evidence type="ECO:0000256" key="1">
    <source>
        <dbReference type="ARBA" id="ARBA00009986"/>
    </source>
</evidence>
<feature type="active site" evidence="4 5">
    <location>
        <position position="238"/>
    </location>
</feature>
<dbReference type="STRING" id="702114.A1355_03730"/>
<feature type="domain" description="Aldehyde dehydrogenase" evidence="7">
    <location>
        <begin position="8"/>
        <end position="453"/>
    </location>
</feature>
<dbReference type="InterPro" id="IPR015590">
    <property type="entry name" value="Aldehyde_DH_dom"/>
</dbReference>
<gene>
    <name evidence="8" type="ORF">A1355_03730</name>
</gene>
<dbReference type="InterPro" id="IPR029510">
    <property type="entry name" value="Ald_DH_CS_GLU"/>
</dbReference>
<keyword evidence="9" id="KW-1185">Reference proteome</keyword>
<dbReference type="AlphaFoldDB" id="A0A177NNX4"/>
<dbReference type="RefSeq" id="WP_064027744.1">
    <property type="nucleotide sequence ID" value="NZ_LUUK01000154.1"/>
</dbReference>
<dbReference type="Gene3D" id="3.40.605.10">
    <property type="entry name" value="Aldehyde Dehydrogenase, Chain A, domain 1"/>
    <property type="match status" value="1"/>
</dbReference>
<dbReference type="InterPro" id="IPR016163">
    <property type="entry name" value="Ald_DH_C"/>
</dbReference>
<evidence type="ECO:0000313" key="8">
    <source>
        <dbReference type="EMBL" id="OAI19747.1"/>
    </source>
</evidence>
<keyword evidence="2 3" id="KW-0560">Oxidoreductase</keyword>
<evidence type="ECO:0000313" key="9">
    <source>
        <dbReference type="Proteomes" id="UP000077628"/>
    </source>
</evidence>
<dbReference type="GO" id="GO:0016620">
    <property type="term" value="F:oxidoreductase activity, acting on the aldehyde or oxo group of donors, NAD or NADP as acceptor"/>
    <property type="evidence" value="ECO:0007669"/>
    <property type="project" value="InterPro"/>
</dbReference>
<evidence type="ECO:0000256" key="6">
    <source>
        <dbReference type="RuleBase" id="RU003345"/>
    </source>
</evidence>
<reference evidence="9" key="1">
    <citation type="submission" date="2016-03" db="EMBL/GenBank/DDBJ databases">
        <authorList>
            <person name="Heylen K."/>
            <person name="De Vos P."/>
            <person name="Vekeman B."/>
        </authorList>
    </citation>
    <scope>NUCLEOTIDE SEQUENCE [LARGE SCALE GENOMIC DNA]</scope>
    <source>
        <strain evidence="9">R-45383</strain>
    </source>
</reference>
<dbReference type="Gene3D" id="3.40.309.10">
    <property type="entry name" value="Aldehyde Dehydrogenase, Chain A, domain 2"/>
    <property type="match status" value="1"/>
</dbReference>
<comment type="caution">
    <text evidence="8">The sequence shown here is derived from an EMBL/GenBank/DDBJ whole genome shotgun (WGS) entry which is preliminary data.</text>
</comment>
<name>A0A177NNX4_9GAMM</name>
<evidence type="ECO:0000256" key="4">
    <source>
        <dbReference type="PIRSR" id="PIRSR036492-1"/>
    </source>
</evidence>
<sequence>MSIEPTPIRAVSPLDGRLLGKYQTTTAAALAEQMAAARTAGAAWASLSVEQRLAKLAPLTERLLADSDAIVDCLRLTTGKVRTEALLGEIYPLLDLLGYYRKHAAGILAGRGVPTSPFAFPGATAQIQRRPYGVAAIISPWNYPLQLTVAPLLTALIAGNAAIIKPSELSLPVGQLIIELFAGLDLPEGLLQWAIGGGAVGEALIDAGPDLLFFTGGLQSGRAAMRRAAQHPIPVLLELGGKDAMIVFADADLPRAANAALYGAFSNSGQVCVSIERLYVQRECHDRFLALLLDGVAKLEVGTGADADLGAMTSDRQIDIVQAHYDDALAQGAQASGALQRDGRFLSPALLWNVTPDMRVMREETFGPLLPIQAFDNETDAVAAANAGEFGLNASIWSSDIAKAEQVAGQLQVGNWAVNDVIKNIGHPGLPFGGVKRSGFGRYHGAEGLLSFSYPVAGLTSRSRLPKEPNWFPYSEQHYQNLKGYIDFVHGAGTLKQRIQRNWPALQAFREYSAFDLTQRWHNLKLLLTGKRG</sequence>
<dbReference type="CDD" id="cd07099">
    <property type="entry name" value="ALDH_DDALDH"/>
    <property type="match status" value="1"/>
</dbReference>
<evidence type="ECO:0000259" key="7">
    <source>
        <dbReference type="Pfam" id="PF00171"/>
    </source>
</evidence>
<dbReference type="EMBL" id="LUUK01000154">
    <property type="protein sequence ID" value="OAI19747.1"/>
    <property type="molecule type" value="Genomic_DNA"/>
</dbReference>
<dbReference type="Pfam" id="PF00171">
    <property type="entry name" value="Aldedh"/>
    <property type="match status" value="1"/>
</dbReference>
<accession>A0A177NNX4</accession>
<dbReference type="PROSITE" id="PS00687">
    <property type="entry name" value="ALDEHYDE_DEHYDR_GLU"/>
    <property type="match status" value="1"/>
</dbReference>
<protein>
    <recommendedName>
        <fullName evidence="3">Aldehyde dehydrogenase</fullName>
    </recommendedName>
</protein>
<dbReference type="OrthoDB" id="9812625at2"/>
<comment type="similarity">
    <text evidence="1 3 6">Belongs to the aldehyde dehydrogenase family.</text>
</comment>